<feature type="region of interest" description="Disordered" evidence="2">
    <location>
        <begin position="81"/>
        <end position="132"/>
    </location>
</feature>
<dbReference type="GeneID" id="113576227"/>
<dbReference type="AlphaFoldDB" id="A0AAY5EX45"/>
<reference evidence="4" key="2">
    <citation type="submission" date="2025-08" db="UniProtKB">
        <authorList>
            <consortium name="Ensembl"/>
        </authorList>
    </citation>
    <scope>IDENTIFICATION</scope>
</reference>
<dbReference type="PANTHER" id="PTHR13633">
    <property type="entry name" value="MITOCHONDRIAL TRANSCRIPTION RESCUE FACTOR 1"/>
    <property type="match status" value="1"/>
</dbReference>
<evidence type="ECO:0000256" key="2">
    <source>
        <dbReference type="SAM" id="MobiDB-lite"/>
    </source>
</evidence>
<organism evidence="4 5">
    <name type="scientific">Electrophorus electricus</name>
    <name type="common">Electric eel</name>
    <name type="synonym">Gymnotus electricus</name>
    <dbReference type="NCBI Taxonomy" id="8005"/>
    <lineage>
        <taxon>Eukaryota</taxon>
        <taxon>Metazoa</taxon>
        <taxon>Chordata</taxon>
        <taxon>Craniata</taxon>
        <taxon>Vertebrata</taxon>
        <taxon>Euteleostomi</taxon>
        <taxon>Actinopterygii</taxon>
        <taxon>Neopterygii</taxon>
        <taxon>Teleostei</taxon>
        <taxon>Ostariophysi</taxon>
        <taxon>Gymnotiformes</taxon>
        <taxon>Gymnotoidei</taxon>
        <taxon>Gymnotidae</taxon>
        <taxon>Electrophorus</taxon>
    </lineage>
</organism>
<evidence type="ECO:0000313" key="4">
    <source>
        <dbReference type="Ensembl" id="ENSEEEP00000061308.1"/>
    </source>
</evidence>
<dbReference type="PROSITE" id="PS50889">
    <property type="entry name" value="S4"/>
    <property type="match status" value="1"/>
</dbReference>
<dbReference type="GO" id="GO:1903108">
    <property type="term" value="P:regulation of mitochondrial transcription"/>
    <property type="evidence" value="ECO:0007669"/>
    <property type="project" value="TreeGrafter"/>
</dbReference>
<feature type="compositionally biased region" description="Acidic residues" evidence="2">
    <location>
        <begin position="102"/>
        <end position="129"/>
    </location>
</feature>
<dbReference type="Ensembl" id="ENSEEET00000065587.1">
    <property type="protein sequence ID" value="ENSEEEP00000061308.1"/>
    <property type="gene ID" value="ENSEEEG00000026782.1"/>
</dbReference>
<dbReference type="GO" id="GO:0005739">
    <property type="term" value="C:mitochondrion"/>
    <property type="evidence" value="ECO:0007669"/>
    <property type="project" value="TreeGrafter"/>
</dbReference>
<dbReference type="GO" id="GO:0003723">
    <property type="term" value="F:RNA binding"/>
    <property type="evidence" value="ECO:0007669"/>
    <property type="project" value="UniProtKB-KW"/>
</dbReference>
<accession>A0AAY5EX45</accession>
<evidence type="ECO:0000313" key="5">
    <source>
        <dbReference type="Proteomes" id="UP000314983"/>
    </source>
</evidence>
<feature type="domain" description="Mitochondrial transcription rescue factor 1 C-terminal" evidence="3">
    <location>
        <begin position="134"/>
        <end position="236"/>
    </location>
</feature>
<keyword evidence="5" id="KW-1185">Reference proteome</keyword>
<dbReference type="Proteomes" id="UP000314983">
    <property type="component" value="Chromosome 11"/>
</dbReference>
<protein>
    <recommendedName>
        <fullName evidence="3">Mitochondrial transcription rescue factor 1 C-terminal domain-containing protein</fullName>
    </recommendedName>
</protein>
<dbReference type="PANTHER" id="PTHR13633:SF3">
    <property type="entry name" value="MITOCHONDRIAL TRANSCRIPTION RESCUE FACTOR 1"/>
    <property type="match status" value="1"/>
</dbReference>
<dbReference type="Pfam" id="PF25818">
    <property type="entry name" value="MTRES1_C"/>
    <property type="match status" value="1"/>
</dbReference>
<evidence type="ECO:0000259" key="3">
    <source>
        <dbReference type="Pfam" id="PF25818"/>
    </source>
</evidence>
<dbReference type="RefSeq" id="XP_026863991.2">
    <property type="nucleotide sequence ID" value="XM_027008190.2"/>
</dbReference>
<dbReference type="RefSeq" id="XP_026863989.2">
    <property type="nucleotide sequence ID" value="XM_027008188.2"/>
</dbReference>
<dbReference type="GeneTree" id="ENSGT00390000009366"/>
<keyword evidence="1" id="KW-0694">RNA-binding</keyword>
<proteinExistence type="predicted"/>
<sequence>MFKDRSLQSCAMRGLSVQVLTLRQLGQLSSPQLLAAWSGPSLTAWCPRTLHARQLWGSSAPLAQRTVTLLKPWHGPRNWTLQHARLKSSKEKGRGRGRASSLEEEEEEEEEEDPEASDYEDELQDDPDLPEGFKDNERVIQSLRFDLVLKAGLDIARHKVEDALYDNKLRLNGQKLIKKSKNVKVGDTLDLIVGEDRDLDTVIVKRVILKKLVGETKDASKHKVILRSWKHLHLPKRDALSE</sequence>
<reference evidence="4 5" key="1">
    <citation type="submission" date="2020-05" db="EMBL/GenBank/DDBJ databases">
        <title>Electrophorus electricus (electric eel) genome, fEleEle1, primary haplotype.</title>
        <authorList>
            <person name="Myers G."/>
            <person name="Meyer A."/>
            <person name="Fedrigo O."/>
            <person name="Formenti G."/>
            <person name="Rhie A."/>
            <person name="Tracey A."/>
            <person name="Sims Y."/>
            <person name="Jarvis E.D."/>
        </authorList>
    </citation>
    <scope>NUCLEOTIDE SEQUENCE [LARGE SCALE GENOMIC DNA]</scope>
</reference>
<name>A0AAY5EX45_ELEEL</name>
<gene>
    <name evidence="4" type="primary">MTRES1</name>
</gene>
<dbReference type="InterPro" id="IPR057896">
    <property type="entry name" value="MTRES1_C"/>
</dbReference>
<evidence type="ECO:0000256" key="1">
    <source>
        <dbReference type="PROSITE-ProRule" id="PRU00182"/>
    </source>
</evidence>
<reference evidence="4" key="3">
    <citation type="submission" date="2025-09" db="UniProtKB">
        <authorList>
            <consortium name="Ensembl"/>
        </authorList>
    </citation>
    <scope>IDENTIFICATION</scope>
</reference>